<name>A0ABN8F939_9BACT</name>
<dbReference type="SUPFAM" id="SSF52821">
    <property type="entry name" value="Rhodanese/Cell cycle control phosphatase"/>
    <property type="match status" value="1"/>
</dbReference>
<comment type="caution">
    <text evidence="3">The sequence shown here is derived from an EMBL/GenBank/DDBJ whole genome shotgun (WGS) entry which is preliminary data.</text>
</comment>
<dbReference type="SMART" id="SM00450">
    <property type="entry name" value="RHOD"/>
    <property type="match status" value="1"/>
</dbReference>
<proteinExistence type="predicted"/>
<dbReference type="PROSITE" id="PS50206">
    <property type="entry name" value="RHODANESE_3"/>
    <property type="match status" value="1"/>
</dbReference>
<dbReference type="Proteomes" id="UP000837803">
    <property type="component" value="Unassembled WGS sequence"/>
</dbReference>
<dbReference type="InterPro" id="IPR001763">
    <property type="entry name" value="Rhodanese-like_dom"/>
</dbReference>
<evidence type="ECO:0000313" key="4">
    <source>
        <dbReference type="Proteomes" id="UP000837803"/>
    </source>
</evidence>
<organism evidence="3 4">
    <name type="scientific">Neolewinella maritima</name>
    <dbReference type="NCBI Taxonomy" id="1383882"/>
    <lineage>
        <taxon>Bacteria</taxon>
        <taxon>Pseudomonadati</taxon>
        <taxon>Bacteroidota</taxon>
        <taxon>Saprospiria</taxon>
        <taxon>Saprospirales</taxon>
        <taxon>Lewinellaceae</taxon>
        <taxon>Neolewinella</taxon>
    </lineage>
</organism>
<dbReference type="EC" id="2.8.1.-" evidence="3"/>
<dbReference type="EMBL" id="CAKLPZ010000002">
    <property type="protein sequence ID" value="CAH1000758.1"/>
    <property type="molecule type" value="Genomic_DNA"/>
</dbReference>
<feature type="domain" description="Rhodanese" evidence="2">
    <location>
        <begin position="34"/>
        <end position="116"/>
    </location>
</feature>
<dbReference type="Gene3D" id="3.40.250.10">
    <property type="entry name" value="Rhodanese-like domain"/>
    <property type="match status" value="1"/>
</dbReference>
<feature type="chain" id="PRO_5045509484" evidence="1">
    <location>
        <begin position="19"/>
        <end position="116"/>
    </location>
</feature>
<dbReference type="InterPro" id="IPR050229">
    <property type="entry name" value="GlpE_sulfurtransferase"/>
</dbReference>
<protein>
    <submittedName>
        <fullName evidence="3">Sulfurtransferase</fullName>
        <ecNumber evidence="3">2.8.1.-</ecNumber>
    </submittedName>
</protein>
<dbReference type="GO" id="GO:0016740">
    <property type="term" value="F:transferase activity"/>
    <property type="evidence" value="ECO:0007669"/>
    <property type="project" value="UniProtKB-KW"/>
</dbReference>
<evidence type="ECO:0000256" key="1">
    <source>
        <dbReference type="SAM" id="SignalP"/>
    </source>
</evidence>
<dbReference type="CDD" id="cd00158">
    <property type="entry name" value="RHOD"/>
    <property type="match status" value="1"/>
</dbReference>
<sequence length="116" mass="12854">MYSLCLIVCACGTSPAPATTPYDVTQEEFRARMNDSNVVILDVRTPAETAGGMIEGARELDFNAADFTERLDSLDRDATYLVYCRSGNRSGQACALMDRMGFREAHNLADGYLQWK</sequence>
<gene>
    <name evidence="3" type="ORF">LEM8419_01870</name>
</gene>
<evidence type="ECO:0000259" key="2">
    <source>
        <dbReference type="PROSITE" id="PS50206"/>
    </source>
</evidence>
<reference evidence="3" key="1">
    <citation type="submission" date="2021-12" db="EMBL/GenBank/DDBJ databases">
        <authorList>
            <person name="Rodrigo-Torres L."/>
            <person name="Arahal R. D."/>
            <person name="Lucena T."/>
        </authorList>
    </citation>
    <scope>NUCLEOTIDE SEQUENCE</scope>
    <source>
        <strain evidence="3">CECT 8419</strain>
    </source>
</reference>
<dbReference type="PANTHER" id="PTHR43031:SF16">
    <property type="entry name" value="OXIDOREDUCTASE"/>
    <property type="match status" value="1"/>
</dbReference>
<feature type="signal peptide" evidence="1">
    <location>
        <begin position="1"/>
        <end position="18"/>
    </location>
</feature>
<keyword evidence="3" id="KW-0808">Transferase</keyword>
<dbReference type="InterPro" id="IPR036873">
    <property type="entry name" value="Rhodanese-like_dom_sf"/>
</dbReference>
<dbReference type="PANTHER" id="PTHR43031">
    <property type="entry name" value="FAD-DEPENDENT OXIDOREDUCTASE"/>
    <property type="match status" value="1"/>
</dbReference>
<dbReference type="Pfam" id="PF00581">
    <property type="entry name" value="Rhodanese"/>
    <property type="match status" value="1"/>
</dbReference>
<accession>A0ABN8F939</accession>
<keyword evidence="1" id="KW-0732">Signal</keyword>
<evidence type="ECO:0000313" key="3">
    <source>
        <dbReference type="EMBL" id="CAH1000758.1"/>
    </source>
</evidence>
<keyword evidence="4" id="KW-1185">Reference proteome</keyword>